<evidence type="ECO:0000256" key="4">
    <source>
        <dbReference type="ARBA" id="ARBA00023136"/>
    </source>
</evidence>
<sequence>MRSAVPRYLWRVCSVAVSRSTAFLAAAVAAIVLVVAIPIPGLSGAGSFAIATMAFAAVLWVTEGLPLPVTALCVPILLTVFGVFPTMAGALQGFADPIIFLLLAGFVLAEALQKHGVDRRIAYHLIATLGTSPRRLVLAIMAATAGLSMVVSNSATTAMMVPIALGVAREISGGPIVDDSDDRTPTNLEISLLLGTAYAASLGGVGTLIGTPANAIVVSQLDAHLGYTVGFLEWLAVGLPLVAISLPVAWYLLVRLFPPKTTDVAAARRHAEQMLDELGPLSPAGRRTLAVTAATAGLWILGGLDFAFEGVLPSVYYDTLFGGAGSIVGAPHQGVLYYVLVGLVAVPALIVGGCVDWEDVHSIDWGTLVLLGGGLALADGLAETDATRWLADATFGDLAGASILLVVVAVVAVTVLLSELASNTAVVAIFAPVLITIGPQYAGALGTTGEGAAVFLAITGAVAASFGFALPVATPPNAIAFGTGAVGRKHMLRAGWRLDVVMVMLATAAMLVTFRVAWPLVF</sequence>
<dbReference type="GO" id="GO:0016020">
    <property type="term" value="C:membrane"/>
    <property type="evidence" value="ECO:0007669"/>
    <property type="project" value="UniProtKB-SubCell"/>
</dbReference>
<protein>
    <submittedName>
        <fullName evidence="6">DASS family sodium-coupled anion symporter</fullName>
    </submittedName>
</protein>
<dbReference type="Proteomes" id="UP001570511">
    <property type="component" value="Unassembled WGS sequence"/>
</dbReference>
<evidence type="ECO:0000256" key="3">
    <source>
        <dbReference type="ARBA" id="ARBA00022989"/>
    </source>
</evidence>
<feature type="transmembrane region" description="Helical" evidence="5">
    <location>
        <begin position="94"/>
        <end position="112"/>
    </location>
</feature>
<dbReference type="GO" id="GO:0008514">
    <property type="term" value="F:organic anion transmembrane transporter activity"/>
    <property type="evidence" value="ECO:0007669"/>
    <property type="project" value="UniProtKB-ARBA"/>
</dbReference>
<dbReference type="EMBL" id="JBGNYA010000002">
    <property type="protein sequence ID" value="MFA1612581.1"/>
    <property type="molecule type" value="Genomic_DNA"/>
</dbReference>
<dbReference type="RefSeq" id="WP_372391898.1">
    <property type="nucleotide sequence ID" value="NZ_JBGNYA010000002.1"/>
</dbReference>
<evidence type="ECO:0000256" key="2">
    <source>
        <dbReference type="ARBA" id="ARBA00022692"/>
    </source>
</evidence>
<feature type="transmembrane region" description="Helical" evidence="5">
    <location>
        <begin position="45"/>
        <end position="62"/>
    </location>
</feature>
<dbReference type="GO" id="GO:1905039">
    <property type="term" value="P:carboxylic acid transmembrane transport"/>
    <property type="evidence" value="ECO:0007669"/>
    <property type="project" value="UniProtKB-ARBA"/>
</dbReference>
<feature type="transmembrane region" description="Helical" evidence="5">
    <location>
        <begin position="21"/>
        <end position="39"/>
    </location>
</feature>
<feature type="transmembrane region" description="Helical" evidence="5">
    <location>
        <begin position="133"/>
        <end position="151"/>
    </location>
</feature>
<keyword evidence="4 5" id="KW-0472">Membrane</keyword>
<feature type="transmembrane region" description="Helical" evidence="5">
    <location>
        <begin position="234"/>
        <end position="253"/>
    </location>
</feature>
<name>A0ABD5MKN9_9EURY</name>
<keyword evidence="3 5" id="KW-1133">Transmembrane helix</keyword>
<dbReference type="Pfam" id="PF00939">
    <property type="entry name" value="Na_sulph_symp"/>
    <property type="match status" value="1"/>
</dbReference>
<accession>A0ABD5MKN9</accession>
<proteinExistence type="predicted"/>
<gene>
    <name evidence="6" type="ORF">OS889_16490</name>
</gene>
<evidence type="ECO:0000313" key="6">
    <source>
        <dbReference type="EMBL" id="MFA1612581.1"/>
    </source>
</evidence>
<dbReference type="NCBIfam" id="TIGR00785">
    <property type="entry name" value="dass"/>
    <property type="match status" value="1"/>
</dbReference>
<keyword evidence="2 5" id="KW-0812">Transmembrane</keyword>
<dbReference type="InterPro" id="IPR001898">
    <property type="entry name" value="SLC13A/DASS"/>
</dbReference>
<comment type="caution">
    <text evidence="6">The sequence shown here is derived from an EMBL/GenBank/DDBJ whole genome shotgun (WGS) entry which is preliminary data.</text>
</comment>
<evidence type="ECO:0000256" key="1">
    <source>
        <dbReference type="ARBA" id="ARBA00004141"/>
    </source>
</evidence>
<feature type="transmembrane region" description="Helical" evidence="5">
    <location>
        <begin position="335"/>
        <end position="355"/>
    </location>
</feature>
<organism evidence="6 7">
    <name type="scientific">Halobellus rubicundus</name>
    <dbReference type="NCBI Taxonomy" id="2996466"/>
    <lineage>
        <taxon>Archaea</taxon>
        <taxon>Methanobacteriati</taxon>
        <taxon>Methanobacteriota</taxon>
        <taxon>Stenosarchaea group</taxon>
        <taxon>Halobacteria</taxon>
        <taxon>Halobacteriales</taxon>
        <taxon>Haloferacaceae</taxon>
        <taxon>Halobellus</taxon>
    </lineage>
</organism>
<evidence type="ECO:0000256" key="5">
    <source>
        <dbReference type="SAM" id="Phobius"/>
    </source>
</evidence>
<comment type="subcellular location">
    <subcellularLocation>
        <location evidence="1">Membrane</location>
        <topology evidence="1">Multi-pass membrane protein</topology>
    </subcellularLocation>
</comment>
<feature type="transmembrane region" description="Helical" evidence="5">
    <location>
        <begin position="69"/>
        <end position="88"/>
    </location>
</feature>
<dbReference type="PANTHER" id="PTHR10283:SF82">
    <property type="entry name" value="SOLUTE CARRIER FAMILY 13 MEMBER 2"/>
    <property type="match status" value="1"/>
</dbReference>
<feature type="transmembrane region" description="Helical" evidence="5">
    <location>
        <begin position="398"/>
        <end position="417"/>
    </location>
</feature>
<keyword evidence="7" id="KW-1185">Reference proteome</keyword>
<feature type="transmembrane region" description="Helical" evidence="5">
    <location>
        <begin position="424"/>
        <end position="442"/>
    </location>
</feature>
<reference evidence="6 7" key="1">
    <citation type="submission" date="2024-08" db="EMBL/GenBank/DDBJ databases">
        <title>Halobellus sp. MBLA0158 whole genome sequence.</title>
        <authorList>
            <person name="Hwang C.Y."/>
            <person name="Cho E.-S."/>
            <person name="Seo M.-J."/>
        </authorList>
    </citation>
    <scope>NUCLEOTIDE SEQUENCE [LARGE SCALE GENOMIC DNA]</scope>
    <source>
        <strain evidence="6 7">MBLA0158</strain>
    </source>
</reference>
<feature type="transmembrane region" description="Helical" evidence="5">
    <location>
        <begin position="494"/>
        <end position="518"/>
    </location>
</feature>
<feature type="transmembrane region" description="Helical" evidence="5">
    <location>
        <begin position="454"/>
        <end position="473"/>
    </location>
</feature>
<dbReference type="AlphaFoldDB" id="A0ABD5MKN9"/>
<dbReference type="PANTHER" id="PTHR10283">
    <property type="entry name" value="SOLUTE CARRIER FAMILY 13 MEMBER"/>
    <property type="match status" value="1"/>
</dbReference>
<evidence type="ECO:0000313" key="7">
    <source>
        <dbReference type="Proteomes" id="UP001570511"/>
    </source>
</evidence>